<comment type="caution">
    <text evidence="10">The sequence shown here is derived from an EMBL/GenBank/DDBJ whole genome shotgun (WGS) entry which is preliminary data.</text>
</comment>
<evidence type="ECO:0000256" key="4">
    <source>
        <dbReference type="ARBA" id="ARBA00022553"/>
    </source>
</evidence>
<dbReference type="GO" id="GO:0019901">
    <property type="term" value="F:protein kinase binding"/>
    <property type="evidence" value="ECO:0007669"/>
    <property type="project" value="TreeGrafter"/>
</dbReference>
<dbReference type="PANTHER" id="PTHR46047:SF3">
    <property type="entry name" value="TYROSINE-PROTEIN PHOSPHATASE NON-RECEPTOR TYPE 61F"/>
    <property type="match status" value="1"/>
</dbReference>
<evidence type="ECO:0000259" key="8">
    <source>
        <dbReference type="PROSITE" id="PS50055"/>
    </source>
</evidence>
<dbReference type="Pfam" id="PF00102">
    <property type="entry name" value="Y_phosphatase"/>
    <property type="match status" value="1"/>
</dbReference>
<accession>A0AAV7K8S6</accession>
<dbReference type="Proteomes" id="UP001165289">
    <property type="component" value="Unassembled WGS sequence"/>
</dbReference>
<dbReference type="InterPro" id="IPR016130">
    <property type="entry name" value="Tyr_Pase_AS"/>
</dbReference>
<keyword evidence="11" id="KW-1185">Reference proteome</keyword>
<evidence type="ECO:0000256" key="7">
    <source>
        <dbReference type="ARBA" id="ARBA00023136"/>
    </source>
</evidence>
<dbReference type="EMBL" id="JAKMXF010000133">
    <property type="protein sequence ID" value="KAI6656959.1"/>
    <property type="molecule type" value="Genomic_DNA"/>
</dbReference>
<dbReference type="GO" id="GO:0070373">
    <property type="term" value="P:negative regulation of ERK1 and ERK2 cascade"/>
    <property type="evidence" value="ECO:0007669"/>
    <property type="project" value="TreeGrafter"/>
</dbReference>
<keyword evidence="5" id="KW-0378">Hydrolase</keyword>
<evidence type="ECO:0000313" key="11">
    <source>
        <dbReference type="Proteomes" id="UP001165289"/>
    </source>
</evidence>
<feature type="domain" description="Tyrosine specific protein phosphatases" evidence="9">
    <location>
        <begin position="267"/>
        <end position="343"/>
    </location>
</feature>
<dbReference type="PROSITE" id="PS00383">
    <property type="entry name" value="TYR_PHOSPHATASE_1"/>
    <property type="match status" value="1"/>
</dbReference>
<dbReference type="AlphaFoldDB" id="A0AAV7K8S6"/>
<dbReference type="Gene3D" id="3.90.190.10">
    <property type="entry name" value="Protein tyrosine phosphatase superfamily"/>
    <property type="match status" value="1"/>
</dbReference>
<name>A0AAV7K8S6_9METZ</name>
<dbReference type="GO" id="GO:0012505">
    <property type="term" value="C:endomembrane system"/>
    <property type="evidence" value="ECO:0007669"/>
    <property type="project" value="UniProtKB-SubCell"/>
</dbReference>
<evidence type="ECO:0000256" key="1">
    <source>
        <dbReference type="ARBA" id="ARBA00004308"/>
    </source>
</evidence>
<evidence type="ECO:0000256" key="3">
    <source>
        <dbReference type="ARBA" id="ARBA00013064"/>
    </source>
</evidence>
<dbReference type="InterPro" id="IPR000242">
    <property type="entry name" value="PTP_cat"/>
</dbReference>
<dbReference type="InterPro" id="IPR051985">
    <property type="entry name" value="NR_tyrosine_phosphatase"/>
</dbReference>
<evidence type="ECO:0000313" key="10">
    <source>
        <dbReference type="EMBL" id="KAI6656959.1"/>
    </source>
</evidence>
<dbReference type="GO" id="GO:0046426">
    <property type="term" value="P:negative regulation of receptor signaling pathway via JAK-STAT"/>
    <property type="evidence" value="ECO:0007669"/>
    <property type="project" value="TreeGrafter"/>
</dbReference>
<evidence type="ECO:0000256" key="5">
    <source>
        <dbReference type="ARBA" id="ARBA00022801"/>
    </source>
</evidence>
<organism evidence="10 11">
    <name type="scientific">Oopsacas minuta</name>
    <dbReference type="NCBI Taxonomy" id="111878"/>
    <lineage>
        <taxon>Eukaryota</taxon>
        <taxon>Metazoa</taxon>
        <taxon>Porifera</taxon>
        <taxon>Hexactinellida</taxon>
        <taxon>Hexasterophora</taxon>
        <taxon>Lyssacinosida</taxon>
        <taxon>Leucopsacidae</taxon>
        <taxon>Oopsacas</taxon>
    </lineage>
</organism>
<feature type="domain" description="Tyrosine-protein phosphatase" evidence="8">
    <location>
        <begin position="90"/>
        <end position="352"/>
    </location>
</feature>
<dbReference type="SMART" id="SM00404">
    <property type="entry name" value="PTPc_motif"/>
    <property type="match status" value="1"/>
</dbReference>
<dbReference type="GO" id="GO:0005634">
    <property type="term" value="C:nucleus"/>
    <property type="evidence" value="ECO:0007669"/>
    <property type="project" value="TreeGrafter"/>
</dbReference>
<dbReference type="InterPro" id="IPR000387">
    <property type="entry name" value="Tyr_Pase_dom"/>
</dbReference>
<dbReference type="PROSITE" id="PS50056">
    <property type="entry name" value="TYR_PHOSPHATASE_2"/>
    <property type="match status" value="1"/>
</dbReference>
<gene>
    <name evidence="10" type="ORF">LOD99_16261</name>
</gene>
<comment type="similarity">
    <text evidence="2">Belongs to the protein-tyrosine phosphatase family. Non-receptor class 1 subfamily.</text>
</comment>
<keyword evidence="7" id="KW-0472">Membrane</keyword>
<sequence>MSKEQKSIVLYSNDNIEESSHTNDCITNTDAIIQNTFEKHKPNHMDIKLTVPIEKPIPNYSKDSLPICDKSASRLEDEYIEKERSQGLGWSLLYSRLNDISNESRPSCSISQQPDNEHLNRYSNILPNDNTRVVLNGLANTDYINANYVKIDKANTRYIMTQAPLSETCEHFWSMVWQVESCGIVMLNKLVERGMQKCYSYYPTSPGQFVKFGKIRVTCESREEEKNYYISTFKLECVSESKPRFLTHFQYTVWPDFGAPVSLNSFLTFLSVVRATGILHNSQSPAVIHCSAGVGRSGAFILIDSCLLIAERANSCDSITIQDTLLEMRSQRFGCIQSKEQLRFSYACVIHGLKRLLKDGDGIKTYLTLKRSHEDSAVGNKEDVKKKKRNE</sequence>
<protein>
    <recommendedName>
        <fullName evidence="3">protein-tyrosine-phosphatase</fullName>
        <ecNumber evidence="3">3.1.3.48</ecNumber>
    </recommendedName>
</protein>
<evidence type="ECO:0000259" key="9">
    <source>
        <dbReference type="PROSITE" id="PS50056"/>
    </source>
</evidence>
<keyword evidence="4" id="KW-0597">Phosphoprotein</keyword>
<dbReference type="EC" id="3.1.3.48" evidence="3"/>
<dbReference type="InterPro" id="IPR029021">
    <property type="entry name" value="Prot-tyrosine_phosphatase-like"/>
</dbReference>
<evidence type="ECO:0000256" key="6">
    <source>
        <dbReference type="ARBA" id="ARBA00022912"/>
    </source>
</evidence>
<keyword evidence="6" id="KW-0904">Protein phosphatase</keyword>
<dbReference type="PROSITE" id="PS50055">
    <property type="entry name" value="TYR_PHOSPHATASE_PTP"/>
    <property type="match status" value="1"/>
</dbReference>
<dbReference type="GO" id="GO:0004726">
    <property type="term" value="F:non-membrane spanning protein tyrosine phosphatase activity"/>
    <property type="evidence" value="ECO:0007669"/>
    <property type="project" value="TreeGrafter"/>
</dbReference>
<evidence type="ECO:0000256" key="2">
    <source>
        <dbReference type="ARBA" id="ARBA00009701"/>
    </source>
</evidence>
<dbReference type="PRINTS" id="PR00700">
    <property type="entry name" value="PRTYPHPHTASE"/>
</dbReference>
<dbReference type="GO" id="GO:0005737">
    <property type="term" value="C:cytoplasm"/>
    <property type="evidence" value="ECO:0007669"/>
    <property type="project" value="TreeGrafter"/>
</dbReference>
<proteinExistence type="inferred from homology"/>
<dbReference type="PANTHER" id="PTHR46047">
    <property type="entry name" value="TYROSINE-PROTEIN PHOSPHATASE NON-RECEPTOR TYPE 61F"/>
    <property type="match status" value="1"/>
</dbReference>
<dbReference type="SMART" id="SM00194">
    <property type="entry name" value="PTPc"/>
    <property type="match status" value="1"/>
</dbReference>
<dbReference type="SUPFAM" id="SSF52799">
    <property type="entry name" value="(Phosphotyrosine protein) phosphatases II"/>
    <property type="match status" value="1"/>
</dbReference>
<comment type="subcellular location">
    <subcellularLocation>
        <location evidence="1">Endomembrane system</location>
    </subcellularLocation>
</comment>
<reference evidence="10 11" key="1">
    <citation type="journal article" date="2023" name="BMC Biol.">
        <title>The compact genome of the sponge Oopsacas minuta (Hexactinellida) is lacking key metazoan core genes.</title>
        <authorList>
            <person name="Santini S."/>
            <person name="Schenkelaars Q."/>
            <person name="Jourda C."/>
            <person name="Duchesne M."/>
            <person name="Belahbib H."/>
            <person name="Rocher C."/>
            <person name="Selva M."/>
            <person name="Riesgo A."/>
            <person name="Vervoort M."/>
            <person name="Leys S.P."/>
            <person name="Kodjabachian L."/>
            <person name="Le Bivic A."/>
            <person name="Borchiellini C."/>
            <person name="Claverie J.M."/>
            <person name="Renard E."/>
        </authorList>
    </citation>
    <scope>NUCLEOTIDE SEQUENCE [LARGE SCALE GENOMIC DNA]</scope>
    <source>
        <strain evidence="10">SPO-2</strain>
    </source>
</reference>
<dbReference type="InterPro" id="IPR003595">
    <property type="entry name" value="Tyr_Pase_cat"/>
</dbReference>